<dbReference type="Gene3D" id="1.10.630.10">
    <property type="entry name" value="Cytochrome P450"/>
    <property type="match status" value="2"/>
</dbReference>
<accession>A0A8D8SXJ4</accession>
<dbReference type="InterPro" id="IPR002401">
    <property type="entry name" value="Cyt_P450_E_grp-I"/>
</dbReference>
<dbReference type="GO" id="GO:0016705">
    <property type="term" value="F:oxidoreductase activity, acting on paired donors, with incorporation or reduction of molecular oxygen"/>
    <property type="evidence" value="ECO:0007669"/>
    <property type="project" value="InterPro"/>
</dbReference>
<keyword evidence="4 8" id="KW-0479">Metal-binding</keyword>
<dbReference type="GO" id="GO:0020037">
    <property type="term" value="F:heme binding"/>
    <property type="evidence" value="ECO:0007669"/>
    <property type="project" value="InterPro"/>
</dbReference>
<dbReference type="PANTHER" id="PTHR24291:SF50">
    <property type="entry name" value="BIFUNCTIONAL ALBAFLAVENONE MONOOXYGENASE_TERPENE SYNTHASE"/>
    <property type="match status" value="1"/>
</dbReference>
<evidence type="ECO:0000256" key="10">
    <source>
        <dbReference type="SAM" id="MobiDB-lite"/>
    </source>
</evidence>
<dbReference type="PRINTS" id="PR00463">
    <property type="entry name" value="EP450I"/>
</dbReference>
<reference evidence="12" key="1">
    <citation type="submission" date="2021-05" db="EMBL/GenBank/DDBJ databases">
        <authorList>
            <person name="Alioto T."/>
            <person name="Alioto T."/>
            <person name="Gomez Garrido J."/>
        </authorList>
    </citation>
    <scope>NUCLEOTIDE SEQUENCE</scope>
</reference>
<evidence type="ECO:0000256" key="3">
    <source>
        <dbReference type="ARBA" id="ARBA00022617"/>
    </source>
</evidence>
<evidence type="ECO:0000256" key="6">
    <source>
        <dbReference type="ARBA" id="ARBA00023004"/>
    </source>
</evidence>
<evidence type="ECO:0000256" key="7">
    <source>
        <dbReference type="ARBA" id="ARBA00023033"/>
    </source>
</evidence>
<organism evidence="12">
    <name type="scientific">Cacopsylla melanoneura</name>
    <dbReference type="NCBI Taxonomy" id="428564"/>
    <lineage>
        <taxon>Eukaryota</taxon>
        <taxon>Metazoa</taxon>
        <taxon>Ecdysozoa</taxon>
        <taxon>Arthropoda</taxon>
        <taxon>Hexapoda</taxon>
        <taxon>Insecta</taxon>
        <taxon>Pterygota</taxon>
        <taxon>Neoptera</taxon>
        <taxon>Paraneoptera</taxon>
        <taxon>Hemiptera</taxon>
        <taxon>Sternorrhyncha</taxon>
        <taxon>Psylloidea</taxon>
        <taxon>Psyllidae</taxon>
        <taxon>Psyllinae</taxon>
        <taxon>Cacopsylla</taxon>
    </lineage>
</organism>
<dbReference type="PANTHER" id="PTHR24291">
    <property type="entry name" value="CYTOCHROME P450 FAMILY 4"/>
    <property type="match status" value="1"/>
</dbReference>
<keyword evidence="7 9" id="KW-0503">Monooxygenase</keyword>
<dbReference type="GO" id="GO:0005506">
    <property type="term" value="F:iron ion binding"/>
    <property type="evidence" value="ECO:0007669"/>
    <property type="project" value="InterPro"/>
</dbReference>
<comment type="cofactor">
    <cofactor evidence="1 8">
        <name>heme</name>
        <dbReference type="ChEBI" id="CHEBI:30413"/>
    </cofactor>
</comment>
<keyword evidence="11" id="KW-0812">Transmembrane</keyword>
<feature type="compositionally biased region" description="Basic and acidic residues" evidence="10">
    <location>
        <begin position="280"/>
        <end position="316"/>
    </location>
</feature>
<dbReference type="PROSITE" id="PS00086">
    <property type="entry name" value="CYTOCHROME_P450"/>
    <property type="match status" value="1"/>
</dbReference>
<feature type="binding site" description="axial binding residue" evidence="8">
    <location>
        <position position="572"/>
    </location>
    <ligand>
        <name>heme</name>
        <dbReference type="ChEBI" id="CHEBI:30413"/>
    </ligand>
    <ligandPart>
        <name>Fe</name>
        <dbReference type="ChEBI" id="CHEBI:18248"/>
    </ligandPart>
</feature>
<feature type="transmembrane region" description="Helical" evidence="11">
    <location>
        <begin position="6"/>
        <end position="24"/>
    </location>
</feature>
<dbReference type="InterPro" id="IPR001128">
    <property type="entry name" value="Cyt_P450"/>
</dbReference>
<evidence type="ECO:0000256" key="9">
    <source>
        <dbReference type="RuleBase" id="RU000461"/>
    </source>
</evidence>
<evidence type="ECO:0000256" key="4">
    <source>
        <dbReference type="ARBA" id="ARBA00022723"/>
    </source>
</evidence>
<keyword evidence="11" id="KW-0472">Membrane</keyword>
<dbReference type="PRINTS" id="PR00385">
    <property type="entry name" value="P450"/>
</dbReference>
<dbReference type="InterPro" id="IPR036396">
    <property type="entry name" value="Cyt_P450_sf"/>
</dbReference>
<keyword evidence="5 9" id="KW-0560">Oxidoreductase</keyword>
<evidence type="ECO:0000256" key="5">
    <source>
        <dbReference type="ARBA" id="ARBA00023002"/>
    </source>
</evidence>
<proteinExistence type="inferred from homology"/>
<evidence type="ECO:0000256" key="11">
    <source>
        <dbReference type="SAM" id="Phobius"/>
    </source>
</evidence>
<evidence type="ECO:0000256" key="1">
    <source>
        <dbReference type="ARBA" id="ARBA00001971"/>
    </source>
</evidence>
<evidence type="ECO:0000256" key="2">
    <source>
        <dbReference type="ARBA" id="ARBA00010617"/>
    </source>
</evidence>
<dbReference type="InterPro" id="IPR017972">
    <property type="entry name" value="Cyt_P450_CS"/>
</dbReference>
<dbReference type="GO" id="GO:0004497">
    <property type="term" value="F:monooxygenase activity"/>
    <property type="evidence" value="ECO:0007669"/>
    <property type="project" value="UniProtKB-KW"/>
</dbReference>
<dbReference type="AlphaFoldDB" id="A0A8D8SXJ4"/>
<name>A0A8D8SXJ4_9HEMI</name>
<keyword evidence="11" id="KW-1133">Transmembrane helix</keyword>
<dbReference type="SUPFAM" id="SSF48264">
    <property type="entry name" value="Cytochrome P450"/>
    <property type="match status" value="2"/>
</dbReference>
<protein>
    <submittedName>
        <fullName evidence="12">Lithocholate 6-beta-hydroxylase</fullName>
    </submittedName>
</protein>
<comment type="similarity">
    <text evidence="2 9">Belongs to the cytochrome P450 family.</text>
</comment>
<dbReference type="Pfam" id="PF00067">
    <property type="entry name" value="p450"/>
    <property type="match status" value="2"/>
</dbReference>
<keyword evidence="3 8" id="KW-0349">Heme</keyword>
<keyword evidence="6 8" id="KW-0408">Iron</keyword>
<dbReference type="EMBL" id="HBUF01244273">
    <property type="protein sequence ID" value="CAG6677976.1"/>
    <property type="molecule type" value="Transcribed_RNA"/>
</dbReference>
<feature type="region of interest" description="Disordered" evidence="10">
    <location>
        <begin position="280"/>
        <end position="333"/>
    </location>
</feature>
<evidence type="ECO:0000313" key="12">
    <source>
        <dbReference type="EMBL" id="CAG6677976.1"/>
    </source>
</evidence>
<dbReference type="InterPro" id="IPR050196">
    <property type="entry name" value="Cytochrome_P450_Monoox"/>
</dbReference>
<evidence type="ECO:0000256" key="8">
    <source>
        <dbReference type="PIRSR" id="PIRSR602401-1"/>
    </source>
</evidence>
<sequence length="631" mass="72915">MVFFKTLLVYFLSTVFLFVAIHVWKNRRYYYLGSKIPRISLREIFHFLVTMSWVSVETLSHNIMELYARENSRLKSPVFSMWYGTKLVVVFTDPDLIKKTFNYQLQKDSQLYSVLFDRGLQGKNVLTENQLPKWHVQRKKITAAAFNLNSIKSHLKIMHEEANILANKMAEMAATGESFEHIHMVNLEAFATILRTLCDVDLEIQQNFHHEHPFTSAVDLENKRAAKRIQFPWMNLKEFQNLISETEIKNRQIFRALAEDIVDIVKGNILRGKDLRLADKKENNTQHKSTTKEFSKTVSERNTREKQESKSKEFPEKIINGNARRSDDPKSNKFPVKEVVVPEETFANGRLDSKSQKFSQDFSETNSRQEQPMWKEAIPKESNNTKQPQSFIETIIRDQLNPDIPKENVMSRHDLVTEILIILLAGMDTTKTATAMIMIMLGLHQDIQKQVYEEIVSVLGDDPNMTPTYHQLQGLHILTRVIKETLRLYPSIHMIARQSEQEITVAGYTIPKGVGMYAIISGLHRDPHYWGPNADQFNPDRFLPSTTPAQDSPDNQFGQKAFLAFSTGPRNCLGYKLAMMSMKLTMVALLRRFTVLPGDKCRRLEDIRCQFGISINFVSGANDIRLEPRYT</sequence>